<evidence type="ECO:0000256" key="5">
    <source>
        <dbReference type="ARBA" id="ARBA00023326"/>
    </source>
</evidence>
<dbReference type="GO" id="GO:0005576">
    <property type="term" value="C:extracellular region"/>
    <property type="evidence" value="ECO:0007669"/>
    <property type="project" value="TreeGrafter"/>
</dbReference>
<evidence type="ECO:0000313" key="8">
    <source>
        <dbReference type="EMBL" id="ACA61160.1"/>
    </source>
</evidence>
<evidence type="ECO:0000259" key="6">
    <source>
        <dbReference type="Pfam" id="PF00150"/>
    </source>
</evidence>
<keyword evidence="4" id="KW-0326">Glycosidase</keyword>
<dbReference type="SUPFAM" id="SSF51445">
    <property type="entry name" value="(Trans)glycosidases"/>
    <property type="match status" value="1"/>
</dbReference>
<reference evidence="8" key="1">
    <citation type="journal article" date="2009" name="J. Appl. Microbiol.">
        <title>Isolation and partial characterization of novel genes encoding acidic cellulases from metagenomes of buffalo rumens.</title>
        <authorList>
            <person name="Duan C.J."/>
            <person name="Xian L."/>
            <person name="Zhao G.C."/>
            <person name="Feng Y."/>
            <person name="Pang H."/>
            <person name="Bai X.-L."/>
            <person name="Tang J.L."/>
            <person name="Ma Q.-S."/>
            <person name="Feng J.X."/>
        </authorList>
    </citation>
    <scope>NUCLEOTIDE SEQUENCE</scope>
</reference>
<organism evidence="8">
    <name type="scientific">uncultured microorganism</name>
    <dbReference type="NCBI Taxonomy" id="358574"/>
    <lineage>
        <taxon>unclassified sequences</taxon>
        <taxon>environmental samples</taxon>
    </lineage>
</organism>
<protein>
    <submittedName>
        <fullName evidence="8">Cellulase</fullName>
    </submittedName>
</protein>
<keyword evidence="1" id="KW-0732">Signal</keyword>
<dbReference type="InterPro" id="IPR032812">
    <property type="entry name" value="SbsA_Ig"/>
</dbReference>
<keyword evidence="3" id="KW-0119">Carbohydrate metabolism</keyword>
<name>B1PLK3_9ZZZZ</name>
<sequence>MRRLFGIPVILALLAVSCGEPDDPLPVVEADAPVLLSTSPEDGAGGFTGSTLSVVFTYDQNIRCTLEAQKGVSVDGEATVDKVNAYGPDLTVTVSGLQAGKSYTVSLPAGTVQGYKENQKGASAASLRFSMKEPVIVHRMEPGYDEAGRENAALAVRNMGVGWNLGNTLDSNSGDVDNMWIEAFSERKTSDYETAWGQPVATRELIHMFKEAGFGAIRVPVTWYPHIGKLTVTVSNNKGHWDMSTWTGNDVDPAWMARVKEVVGYVIDEGMYCILNVHHDTGAASTGWLRADRKVYESVRERYCSLWKQIATEFEPFGEKLLFESFNEMLDAAGTWNYSGAAANAVINAYNADFVSTVRATGGNNARRNLILCTYAASTEQPVLDDFALPEDSVKDHLLAEVHSYAPYHFAFDTDSPREVFDASCDKEVRAIITRVGTGLVDKGIPCIIGEYGADTSKRQETELAKQAACYVSAAAEYGITCFYWMALSDGKDRSVPKWTKPVLKDAILKAYRDSQNK</sequence>
<evidence type="ECO:0000256" key="2">
    <source>
        <dbReference type="ARBA" id="ARBA00022801"/>
    </source>
</evidence>
<dbReference type="CAZy" id="GH5">
    <property type="family name" value="Glycoside Hydrolase Family 5"/>
</dbReference>
<dbReference type="InterPro" id="IPR050386">
    <property type="entry name" value="Glycosyl_hydrolase_5"/>
</dbReference>
<dbReference type="PANTHER" id="PTHR31297:SF41">
    <property type="entry name" value="ENDOGLUCANASE, PUTATIVE (AFU_ORTHOLOGUE AFUA_5G01830)-RELATED"/>
    <property type="match status" value="1"/>
</dbReference>
<evidence type="ECO:0000256" key="4">
    <source>
        <dbReference type="ARBA" id="ARBA00023295"/>
    </source>
</evidence>
<evidence type="ECO:0000256" key="1">
    <source>
        <dbReference type="ARBA" id="ARBA00022729"/>
    </source>
</evidence>
<evidence type="ECO:0000259" key="7">
    <source>
        <dbReference type="Pfam" id="PF13205"/>
    </source>
</evidence>
<dbReference type="GO" id="GO:0008422">
    <property type="term" value="F:beta-glucosidase activity"/>
    <property type="evidence" value="ECO:0007669"/>
    <property type="project" value="TreeGrafter"/>
</dbReference>
<feature type="domain" description="SbsA Ig-like" evidence="7">
    <location>
        <begin position="31"/>
        <end position="130"/>
    </location>
</feature>
<dbReference type="AlphaFoldDB" id="B1PLK3"/>
<dbReference type="InterPro" id="IPR001547">
    <property type="entry name" value="Glyco_hydro_5"/>
</dbReference>
<keyword evidence="2" id="KW-0378">Hydrolase</keyword>
<dbReference type="GO" id="GO:0009251">
    <property type="term" value="P:glucan catabolic process"/>
    <property type="evidence" value="ECO:0007669"/>
    <property type="project" value="TreeGrafter"/>
</dbReference>
<proteinExistence type="predicted"/>
<dbReference type="PROSITE" id="PS51257">
    <property type="entry name" value="PROKAR_LIPOPROTEIN"/>
    <property type="match status" value="1"/>
</dbReference>
<dbReference type="EMBL" id="EU449489">
    <property type="protein sequence ID" value="ACA61160.1"/>
    <property type="molecule type" value="Genomic_DNA"/>
</dbReference>
<dbReference type="Pfam" id="PF00150">
    <property type="entry name" value="Cellulase"/>
    <property type="match status" value="1"/>
</dbReference>
<keyword evidence="5" id="KW-0624">Polysaccharide degradation</keyword>
<feature type="domain" description="Glycoside hydrolase family 5" evidence="6">
    <location>
        <begin position="188"/>
        <end position="487"/>
    </location>
</feature>
<evidence type="ECO:0000256" key="3">
    <source>
        <dbReference type="ARBA" id="ARBA00023277"/>
    </source>
</evidence>
<dbReference type="Pfam" id="PF13205">
    <property type="entry name" value="Big_5"/>
    <property type="match status" value="1"/>
</dbReference>
<dbReference type="InterPro" id="IPR017853">
    <property type="entry name" value="GH"/>
</dbReference>
<dbReference type="PANTHER" id="PTHR31297">
    <property type="entry name" value="GLUCAN ENDO-1,6-BETA-GLUCOSIDASE B"/>
    <property type="match status" value="1"/>
</dbReference>
<accession>B1PLK3</accession>
<dbReference type="Gene3D" id="3.20.20.80">
    <property type="entry name" value="Glycosidases"/>
    <property type="match status" value="1"/>
</dbReference>